<dbReference type="AlphaFoldDB" id="A0A1G6Q1D6"/>
<evidence type="ECO:0000313" key="6">
    <source>
        <dbReference type="EMBL" id="SDC85455.1"/>
    </source>
</evidence>
<dbReference type="InterPro" id="IPR051010">
    <property type="entry name" value="BCAA_transport"/>
</dbReference>
<proteinExistence type="inferred from homology"/>
<evidence type="ECO:0000259" key="5">
    <source>
        <dbReference type="Pfam" id="PF13458"/>
    </source>
</evidence>
<dbReference type="PRINTS" id="PR00337">
    <property type="entry name" value="LEUILEVALBP"/>
</dbReference>
<comment type="similarity">
    <text evidence="1">Belongs to the leucine-binding protein family.</text>
</comment>
<dbReference type="EMBL" id="FMYU01000010">
    <property type="protein sequence ID" value="SDC85455.1"/>
    <property type="molecule type" value="Genomic_DNA"/>
</dbReference>
<accession>A0A1G6Q1D6</accession>
<keyword evidence="7" id="KW-1185">Reference proteome</keyword>
<dbReference type="PANTHER" id="PTHR30483">
    <property type="entry name" value="LEUCINE-SPECIFIC-BINDING PROTEIN"/>
    <property type="match status" value="1"/>
</dbReference>
<protein>
    <submittedName>
        <fullName evidence="6">Branched-chain amino acid transport system substrate-binding protein</fullName>
    </submittedName>
</protein>
<evidence type="ECO:0000256" key="1">
    <source>
        <dbReference type="ARBA" id="ARBA00010062"/>
    </source>
</evidence>
<dbReference type="InterPro" id="IPR028081">
    <property type="entry name" value="Leu-bd"/>
</dbReference>
<gene>
    <name evidence="6" type="ORF">SAMN05660835_01480</name>
</gene>
<dbReference type="InterPro" id="IPR028082">
    <property type="entry name" value="Peripla_BP_I"/>
</dbReference>
<keyword evidence="3" id="KW-0732">Signal</keyword>
<dbReference type="CDD" id="cd06347">
    <property type="entry name" value="PBP1_ABC_LivK_ligand_binding-like"/>
    <property type="match status" value="1"/>
</dbReference>
<dbReference type="SUPFAM" id="SSF53822">
    <property type="entry name" value="Periplasmic binding protein-like I"/>
    <property type="match status" value="1"/>
</dbReference>
<evidence type="ECO:0000313" key="7">
    <source>
        <dbReference type="Proteomes" id="UP000199411"/>
    </source>
</evidence>
<keyword evidence="4" id="KW-0029">Amino-acid transport</keyword>
<dbReference type="Pfam" id="PF13458">
    <property type="entry name" value="Peripla_BP_6"/>
    <property type="match status" value="1"/>
</dbReference>
<dbReference type="RefSeq" id="WP_092129299.1">
    <property type="nucleotide sequence ID" value="NZ_FMYU01000010.1"/>
</dbReference>
<feature type="domain" description="Leucine-binding protein" evidence="5">
    <location>
        <begin position="32"/>
        <end position="360"/>
    </location>
</feature>
<reference evidence="7" key="1">
    <citation type="submission" date="2016-10" db="EMBL/GenBank/DDBJ databases">
        <authorList>
            <person name="Varghese N."/>
            <person name="Submissions S."/>
        </authorList>
    </citation>
    <scope>NUCLEOTIDE SEQUENCE [LARGE SCALE GENOMIC DNA]</scope>
    <source>
        <strain evidence="7">DSM 8415</strain>
    </source>
</reference>
<name>A0A1G6Q1D6_9BACT</name>
<evidence type="ECO:0000256" key="4">
    <source>
        <dbReference type="ARBA" id="ARBA00022970"/>
    </source>
</evidence>
<dbReference type="InterPro" id="IPR000709">
    <property type="entry name" value="Leu_Ile_Val-bd"/>
</dbReference>
<dbReference type="Gene3D" id="3.40.50.2300">
    <property type="match status" value="2"/>
</dbReference>
<evidence type="ECO:0000256" key="3">
    <source>
        <dbReference type="ARBA" id="ARBA00022729"/>
    </source>
</evidence>
<organism evidence="6 7">
    <name type="scientific">Desulfurella multipotens</name>
    <dbReference type="NCBI Taxonomy" id="79269"/>
    <lineage>
        <taxon>Bacteria</taxon>
        <taxon>Pseudomonadati</taxon>
        <taxon>Campylobacterota</taxon>
        <taxon>Desulfurellia</taxon>
        <taxon>Desulfurellales</taxon>
        <taxon>Desulfurellaceae</taxon>
        <taxon>Desulfurella</taxon>
    </lineage>
</organism>
<dbReference type="Proteomes" id="UP000199411">
    <property type="component" value="Unassembled WGS sequence"/>
</dbReference>
<sequence>MKRLLFKTVLFALVTIFAIGYGVSKTYAASNTIKVGVVYSMTGPVASFGQSAWQGLQVAKEIMPTALGKKIDLILVDDQGDKVQAANAVNKLIYDNKVDVIIGPLISGNVMSATPIVEKAKIPLITPTGTNPLLTEGKNFISRACFIDPFQGKVAAIYAVKDLHAKTAALVIDSAQDYSVGLAKFFEENFKKLGGRIVAKTFIQTGESNFSAQIASLKPANPQIIYMPCYYQEIALFARQAREFGLKQPILAGDGAAEAALIKVGGAAVNGLTFTTGFAPEAIKTPLGKKFEQAYQAKYHKLPDNFAALSADAYFMLVNAIDRAKSDNPIKINTALRATKNFQGVTGNITLVKGDAIKPAVIEKVENGKFVYVTTINP</sequence>
<dbReference type="OrthoDB" id="9772589at2"/>
<keyword evidence="2" id="KW-0813">Transport</keyword>
<dbReference type="GO" id="GO:0006865">
    <property type="term" value="P:amino acid transport"/>
    <property type="evidence" value="ECO:0007669"/>
    <property type="project" value="UniProtKB-KW"/>
</dbReference>
<dbReference type="PANTHER" id="PTHR30483:SF6">
    <property type="entry name" value="PERIPLASMIC BINDING PROTEIN OF ABC TRANSPORTER FOR NATURAL AMINO ACIDS"/>
    <property type="match status" value="1"/>
</dbReference>
<evidence type="ECO:0000256" key="2">
    <source>
        <dbReference type="ARBA" id="ARBA00022448"/>
    </source>
</evidence>